<evidence type="ECO:0008006" key="3">
    <source>
        <dbReference type="Google" id="ProtNLM"/>
    </source>
</evidence>
<dbReference type="Proteomes" id="UP000001901">
    <property type="component" value="Chromosome"/>
</dbReference>
<dbReference type="STRING" id="572546.Arcpr_0456"/>
<organism evidence="1 2">
    <name type="scientific">Archaeoglobus profundus (strain DSM 5631 / JCM 9629 / NBRC 100127 / Av18)</name>
    <dbReference type="NCBI Taxonomy" id="572546"/>
    <lineage>
        <taxon>Archaea</taxon>
        <taxon>Methanobacteriati</taxon>
        <taxon>Methanobacteriota</taxon>
        <taxon>Archaeoglobi</taxon>
        <taxon>Archaeoglobales</taxon>
        <taxon>Archaeoglobaceae</taxon>
        <taxon>Archaeoglobus</taxon>
    </lineage>
</organism>
<dbReference type="PaxDb" id="572546-Arcpr_0456"/>
<name>D2RGU7_ARCPA</name>
<evidence type="ECO:0000313" key="1">
    <source>
        <dbReference type="EMBL" id="ADB57522.1"/>
    </source>
</evidence>
<sequence length="169" mass="19156">MTKIGSVHIYSIASKASKYLAISKDFERYCTNLQCKKDKIDEIAKALIESGIVVFGISGADIIQAPFLKDEFIERLAPPEETEEVEGEEKIEREEKEKLGKEYEGKALTREILESIVRDVLEDLGFKVETNKKLDARGGGKIEVDVWGMKLIKNAGFYVYASCKNWDRK</sequence>
<dbReference type="AlphaFoldDB" id="D2RGU7"/>
<dbReference type="GeneID" id="8739115"/>
<evidence type="ECO:0000313" key="2">
    <source>
        <dbReference type="Proteomes" id="UP000001901"/>
    </source>
</evidence>
<reference evidence="1 2" key="1">
    <citation type="journal article" date="2010" name="Stand. Genomic Sci.">
        <title>Complete genome sequence of Archaeoglobus profundus type strain (AV18).</title>
        <authorList>
            <person name="von Jan M."/>
            <person name="Lapidus A."/>
            <person name="Del Rio T.G."/>
            <person name="Copeland A."/>
            <person name="Tice H."/>
            <person name="Cheng J.F."/>
            <person name="Lucas S."/>
            <person name="Chen F."/>
            <person name="Nolan M."/>
            <person name="Goodwin L."/>
            <person name="Han C."/>
            <person name="Pitluck S."/>
            <person name="Liolios K."/>
            <person name="Ivanova N."/>
            <person name="Mavromatis K."/>
            <person name="Ovchinnikova G."/>
            <person name="Chertkov O."/>
            <person name="Pati A."/>
            <person name="Chen A."/>
            <person name="Palaniappan K."/>
            <person name="Land M."/>
            <person name="Hauser L."/>
            <person name="Chang Y.J."/>
            <person name="Jeffries C.D."/>
            <person name="Saunders E."/>
            <person name="Brettin T."/>
            <person name="Detter J.C."/>
            <person name="Chain P."/>
            <person name="Eichinger K."/>
            <person name="Huber H."/>
            <person name="Spring S."/>
            <person name="Rohde M."/>
            <person name="Goker M."/>
            <person name="Wirth R."/>
            <person name="Woyke T."/>
            <person name="Bristow J."/>
            <person name="Eisen J.A."/>
            <person name="Markowitz V."/>
            <person name="Hugenholtz P."/>
            <person name="Kyrpides N.C."/>
            <person name="Klenk H.P."/>
        </authorList>
    </citation>
    <scope>NUCLEOTIDE SEQUENCE [LARGE SCALE GENOMIC DNA]</scope>
    <source>
        <strain evidence="2">DSM 5631 / JCM 9629 / NBRC 100127 / Av18</strain>
    </source>
</reference>
<keyword evidence="2" id="KW-1185">Reference proteome</keyword>
<proteinExistence type="predicted"/>
<dbReference type="HOGENOM" id="CLU_1574894_0_0_2"/>
<dbReference type="KEGG" id="apo:Arcpr_0456"/>
<dbReference type="RefSeq" id="WP_012939858.1">
    <property type="nucleotide sequence ID" value="NC_013741.1"/>
</dbReference>
<protein>
    <recommendedName>
        <fullName evidence="3">Restriction endonuclease type IV Mrr domain-containing protein</fullName>
    </recommendedName>
</protein>
<dbReference type="EMBL" id="CP001857">
    <property type="protein sequence ID" value="ADB57522.1"/>
    <property type="molecule type" value="Genomic_DNA"/>
</dbReference>
<accession>D2RGU7</accession>
<gene>
    <name evidence="1" type="ordered locus">Arcpr_0456</name>
</gene>